<dbReference type="AlphaFoldDB" id="A0A0E9RIZ0"/>
<reference evidence="1" key="2">
    <citation type="journal article" date="2015" name="Fish Shellfish Immunol.">
        <title>Early steps in the European eel (Anguilla anguilla)-Vibrio vulnificus interaction in the gills: Role of the RtxA13 toxin.</title>
        <authorList>
            <person name="Callol A."/>
            <person name="Pajuelo D."/>
            <person name="Ebbesson L."/>
            <person name="Teles M."/>
            <person name="MacKenzie S."/>
            <person name="Amaro C."/>
        </authorList>
    </citation>
    <scope>NUCLEOTIDE SEQUENCE</scope>
</reference>
<evidence type="ECO:0000313" key="1">
    <source>
        <dbReference type="EMBL" id="JAH28288.1"/>
    </source>
</evidence>
<sequence length="51" mass="5673">MAPGQGLSVWSWHIHSVSAWVSSGHFSFFLQSKDTQVRLTAETRLPQGMSV</sequence>
<proteinExistence type="predicted"/>
<protein>
    <submittedName>
        <fullName evidence="1">Uncharacterized protein</fullName>
    </submittedName>
</protein>
<accession>A0A0E9RIZ0</accession>
<reference evidence="1" key="1">
    <citation type="submission" date="2014-11" db="EMBL/GenBank/DDBJ databases">
        <authorList>
            <person name="Amaro Gonzalez C."/>
        </authorList>
    </citation>
    <scope>NUCLEOTIDE SEQUENCE</scope>
</reference>
<dbReference type="EMBL" id="GBXM01080289">
    <property type="protein sequence ID" value="JAH28288.1"/>
    <property type="molecule type" value="Transcribed_RNA"/>
</dbReference>
<name>A0A0E9RIZ0_ANGAN</name>
<organism evidence="1">
    <name type="scientific">Anguilla anguilla</name>
    <name type="common">European freshwater eel</name>
    <name type="synonym">Muraena anguilla</name>
    <dbReference type="NCBI Taxonomy" id="7936"/>
    <lineage>
        <taxon>Eukaryota</taxon>
        <taxon>Metazoa</taxon>
        <taxon>Chordata</taxon>
        <taxon>Craniata</taxon>
        <taxon>Vertebrata</taxon>
        <taxon>Euteleostomi</taxon>
        <taxon>Actinopterygii</taxon>
        <taxon>Neopterygii</taxon>
        <taxon>Teleostei</taxon>
        <taxon>Anguilliformes</taxon>
        <taxon>Anguillidae</taxon>
        <taxon>Anguilla</taxon>
    </lineage>
</organism>